<organism evidence="2 3">
    <name type="scientific">Candidatus Proximibacter danicus</name>
    <dbReference type="NCBI Taxonomy" id="2954365"/>
    <lineage>
        <taxon>Bacteria</taxon>
        <taxon>Pseudomonadati</taxon>
        <taxon>Pseudomonadota</taxon>
        <taxon>Betaproteobacteria</taxon>
        <taxon>Candidatus Proximibacter</taxon>
    </lineage>
</organism>
<dbReference type="InterPro" id="IPR001387">
    <property type="entry name" value="Cro/C1-type_HTH"/>
</dbReference>
<feature type="domain" description="HTH cro/C1-type" evidence="1">
    <location>
        <begin position="17"/>
        <end position="80"/>
    </location>
</feature>
<dbReference type="EMBL" id="JADJUC010000031">
    <property type="protein sequence ID" value="MBK8525438.1"/>
    <property type="molecule type" value="Genomic_DNA"/>
</dbReference>
<sequence>MSHPIPAKSSPVTLAFRIRVVMAERGIRSVAALQRMLKAIGVDISVPQLIRIVDGQSTHVSTVVLGGLVAVLQCGIEDLIAVALPANSQATDALVPTC</sequence>
<dbReference type="AlphaFoldDB" id="A0A9D7K3B7"/>
<dbReference type="Pfam" id="PF13443">
    <property type="entry name" value="HTH_26"/>
    <property type="match status" value="1"/>
</dbReference>
<proteinExistence type="predicted"/>
<dbReference type="Proteomes" id="UP000886689">
    <property type="component" value="Unassembled WGS sequence"/>
</dbReference>
<evidence type="ECO:0000313" key="3">
    <source>
        <dbReference type="Proteomes" id="UP000886689"/>
    </source>
</evidence>
<name>A0A9D7K3B7_9PROT</name>
<protein>
    <submittedName>
        <fullName evidence="2">Helix-turn-helix transcriptional regulator</fullName>
    </submittedName>
</protein>
<gene>
    <name evidence="2" type="ORF">IPL58_16260</name>
</gene>
<reference evidence="2" key="1">
    <citation type="submission" date="2020-10" db="EMBL/GenBank/DDBJ databases">
        <title>Connecting structure to function with the recovery of over 1000 high-quality activated sludge metagenome-assembled genomes encoding full-length rRNA genes using long-read sequencing.</title>
        <authorList>
            <person name="Singleton C.M."/>
            <person name="Petriglieri F."/>
            <person name="Kristensen J.M."/>
            <person name="Kirkegaard R.H."/>
            <person name="Michaelsen T.Y."/>
            <person name="Andersen M.H."/>
            <person name="Karst S.M."/>
            <person name="Dueholm M.S."/>
            <person name="Nielsen P.H."/>
            <person name="Albertsen M."/>
        </authorList>
    </citation>
    <scope>NUCLEOTIDE SEQUENCE</scope>
    <source>
        <strain evidence="2">Hirt_18-Q3-R61-65_BATAC.395</strain>
    </source>
</reference>
<evidence type="ECO:0000313" key="2">
    <source>
        <dbReference type="EMBL" id="MBK8525438.1"/>
    </source>
</evidence>
<accession>A0A9D7K3B7</accession>
<evidence type="ECO:0000259" key="1">
    <source>
        <dbReference type="Pfam" id="PF13443"/>
    </source>
</evidence>
<comment type="caution">
    <text evidence="2">The sequence shown here is derived from an EMBL/GenBank/DDBJ whole genome shotgun (WGS) entry which is preliminary data.</text>
</comment>